<name>A0A133URG0_9EURY</name>
<proteinExistence type="predicted"/>
<dbReference type="Proteomes" id="UP000070463">
    <property type="component" value="Unassembled WGS sequence"/>
</dbReference>
<organism evidence="2 3">
    <name type="scientific">candidate division MSBL1 archaeon SCGC-AAA259I09</name>
    <dbReference type="NCBI Taxonomy" id="1698267"/>
    <lineage>
        <taxon>Archaea</taxon>
        <taxon>Methanobacteriati</taxon>
        <taxon>Methanobacteriota</taxon>
        <taxon>candidate division MSBL1</taxon>
    </lineage>
</organism>
<protein>
    <submittedName>
        <fullName evidence="2">Uncharacterized protein</fullName>
    </submittedName>
</protein>
<feature type="region of interest" description="Disordered" evidence="1">
    <location>
        <begin position="1"/>
        <end position="20"/>
    </location>
</feature>
<reference evidence="2 3" key="1">
    <citation type="journal article" date="2016" name="Sci. Rep.">
        <title>Metabolic traits of an uncultured archaeal lineage -MSBL1- from brine pools of the Red Sea.</title>
        <authorList>
            <person name="Mwirichia R."/>
            <person name="Alam I."/>
            <person name="Rashid M."/>
            <person name="Vinu M."/>
            <person name="Ba-Alawi W."/>
            <person name="Anthony Kamau A."/>
            <person name="Kamanda Ngugi D."/>
            <person name="Goker M."/>
            <person name="Klenk H.P."/>
            <person name="Bajic V."/>
            <person name="Stingl U."/>
        </authorList>
    </citation>
    <scope>NUCLEOTIDE SEQUENCE [LARGE SCALE GENOMIC DNA]</scope>
    <source>
        <strain evidence="2">SCGC-AAA259I09</strain>
    </source>
</reference>
<evidence type="ECO:0000256" key="1">
    <source>
        <dbReference type="SAM" id="MobiDB-lite"/>
    </source>
</evidence>
<accession>A0A133URG0</accession>
<comment type="caution">
    <text evidence="2">The sequence shown here is derived from an EMBL/GenBank/DDBJ whole genome shotgun (WGS) entry which is preliminary data.</text>
</comment>
<evidence type="ECO:0000313" key="3">
    <source>
        <dbReference type="Proteomes" id="UP000070463"/>
    </source>
</evidence>
<feature type="compositionally biased region" description="Basic and acidic residues" evidence="1">
    <location>
        <begin position="9"/>
        <end position="20"/>
    </location>
</feature>
<dbReference type="AlphaFoldDB" id="A0A133URG0"/>
<dbReference type="EMBL" id="LHXR01000059">
    <property type="protein sequence ID" value="KXA96811.1"/>
    <property type="molecule type" value="Genomic_DNA"/>
</dbReference>
<gene>
    <name evidence="2" type="ORF">AKJ37_04355</name>
</gene>
<keyword evidence="3" id="KW-1185">Reference proteome</keyword>
<sequence length="67" mass="7653">MKFPLCFHPETDPKNPERSEKMEVKIKERFRHGEDEFKEGEAVDLPTDTAERAGSAGENFFYSASMG</sequence>
<evidence type="ECO:0000313" key="2">
    <source>
        <dbReference type="EMBL" id="KXA96811.1"/>
    </source>
</evidence>